<accession>A0A8R1IQA4</accession>
<evidence type="ECO:0000313" key="2">
    <source>
        <dbReference type="Proteomes" id="UP000005237"/>
    </source>
</evidence>
<dbReference type="Proteomes" id="UP000005237">
    <property type="component" value="Unassembled WGS sequence"/>
</dbReference>
<dbReference type="EnsemblMetazoa" id="CJA39475.1">
    <property type="protein sequence ID" value="CJA39475.1"/>
    <property type="gene ID" value="WBGene00215322"/>
</dbReference>
<protein>
    <submittedName>
        <fullName evidence="1">Uncharacterized protein</fullName>
    </submittedName>
</protein>
<proteinExistence type="predicted"/>
<evidence type="ECO:0000313" key="1">
    <source>
        <dbReference type="EnsemblMetazoa" id="CJA39475.1"/>
    </source>
</evidence>
<reference evidence="2" key="1">
    <citation type="submission" date="2010-08" db="EMBL/GenBank/DDBJ databases">
        <authorList>
            <consortium name="Caenorhabditis japonica Sequencing Consortium"/>
            <person name="Wilson R.K."/>
        </authorList>
    </citation>
    <scope>NUCLEOTIDE SEQUENCE [LARGE SCALE GENOMIC DNA]</scope>
    <source>
        <strain evidence="2">DF5081</strain>
    </source>
</reference>
<reference evidence="1" key="2">
    <citation type="submission" date="2022-06" db="UniProtKB">
        <authorList>
            <consortium name="EnsemblMetazoa"/>
        </authorList>
    </citation>
    <scope>IDENTIFICATION</scope>
    <source>
        <strain evidence="1">DF5081</strain>
    </source>
</reference>
<sequence length="71" mass="8005">MSQPLPKRVKKKLGGQLLSAINQVACYDSPVPLMDHLSQVILEVDNYDAIYELPFLDKLCQMQSNISKQLS</sequence>
<name>A0A8R1IQA4_CAEJA</name>
<keyword evidence="2" id="KW-1185">Reference proteome</keyword>
<dbReference type="AlphaFoldDB" id="A0A8R1IQA4"/>
<organism evidence="1 2">
    <name type="scientific">Caenorhabditis japonica</name>
    <dbReference type="NCBI Taxonomy" id="281687"/>
    <lineage>
        <taxon>Eukaryota</taxon>
        <taxon>Metazoa</taxon>
        <taxon>Ecdysozoa</taxon>
        <taxon>Nematoda</taxon>
        <taxon>Chromadorea</taxon>
        <taxon>Rhabditida</taxon>
        <taxon>Rhabditina</taxon>
        <taxon>Rhabditomorpha</taxon>
        <taxon>Rhabditoidea</taxon>
        <taxon>Rhabditidae</taxon>
        <taxon>Peloderinae</taxon>
        <taxon>Caenorhabditis</taxon>
    </lineage>
</organism>